<reference evidence="1" key="1">
    <citation type="submission" date="2020-09" db="EMBL/GenBank/DDBJ databases">
        <title>Streptomyces canutascabiei sp. nov., which causes potato common scab and is distributed across the world.</title>
        <authorList>
            <person name="Nguyen H.P."/>
            <person name="Weisberg A.J."/>
            <person name="Chang J.H."/>
            <person name="Clarke C.R."/>
        </authorList>
    </citation>
    <scope>NUCLEOTIDE SEQUENCE</scope>
    <source>
        <strain evidence="1">ID-01-6.2a</strain>
    </source>
</reference>
<gene>
    <name evidence="1" type="ORF">IHE70_19325</name>
</gene>
<protein>
    <submittedName>
        <fullName evidence="1">Uncharacterized protein</fullName>
    </submittedName>
</protein>
<dbReference type="Proteomes" id="UP000661025">
    <property type="component" value="Unassembled WGS sequence"/>
</dbReference>
<dbReference type="EMBL" id="JACYXT010000007">
    <property type="protein sequence ID" value="MBD9725331.1"/>
    <property type="molecule type" value="Genomic_DNA"/>
</dbReference>
<name>A0A927L5Q6_9ACTN</name>
<organism evidence="1 2">
    <name type="scientific">Streptomyces caniscabiei</name>
    <dbReference type="NCBI Taxonomy" id="2746961"/>
    <lineage>
        <taxon>Bacteria</taxon>
        <taxon>Bacillati</taxon>
        <taxon>Actinomycetota</taxon>
        <taxon>Actinomycetes</taxon>
        <taxon>Kitasatosporales</taxon>
        <taxon>Streptomycetaceae</taxon>
        <taxon>Streptomyces</taxon>
    </lineage>
</organism>
<dbReference type="RefSeq" id="WP_143674564.1">
    <property type="nucleotide sequence ID" value="NZ_CP119182.1"/>
</dbReference>
<proteinExistence type="predicted"/>
<dbReference type="GeneID" id="79936245"/>
<sequence length="131" mass="14872">MADWHLSEQHWDAICRDIPRFRSAHYGHNPHIGEILVWCNVTQGERALSPLVRVLREDDKSMAEYVVGRAGIFHGQLHTPRRLLRLRLDRYASLLSQACDLQRPLDIDIDEIAATPATSLSQVSQGPTPLL</sequence>
<accession>A0A927L5Q6</accession>
<dbReference type="AlphaFoldDB" id="A0A927L5Q6"/>
<comment type="caution">
    <text evidence="1">The sequence shown here is derived from an EMBL/GenBank/DDBJ whole genome shotgun (WGS) entry which is preliminary data.</text>
</comment>
<evidence type="ECO:0000313" key="1">
    <source>
        <dbReference type="EMBL" id="MBD9725331.1"/>
    </source>
</evidence>
<evidence type="ECO:0000313" key="2">
    <source>
        <dbReference type="Proteomes" id="UP000661025"/>
    </source>
</evidence>